<dbReference type="Gene3D" id="2.120.10.80">
    <property type="entry name" value="Kelch-type beta propeller"/>
    <property type="match status" value="1"/>
</dbReference>
<evidence type="ECO:0000313" key="1">
    <source>
        <dbReference type="EMBL" id="OMO65868.1"/>
    </source>
</evidence>
<reference evidence="1 2" key="1">
    <citation type="submission" date="2013-09" db="EMBL/GenBank/DDBJ databases">
        <title>Corchorus capsularis genome sequencing.</title>
        <authorList>
            <person name="Alam M."/>
            <person name="Haque M.S."/>
            <person name="Islam M.S."/>
            <person name="Emdad E.M."/>
            <person name="Islam M.M."/>
            <person name="Ahmed B."/>
            <person name="Halim A."/>
            <person name="Hossen Q.M.M."/>
            <person name="Hossain M.Z."/>
            <person name="Ahmed R."/>
            <person name="Khan M.M."/>
            <person name="Islam R."/>
            <person name="Rashid M.M."/>
            <person name="Khan S.A."/>
            <person name="Rahman M.S."/>
            <person name="Alam M."/>
        </authorList>
    </citation>
    <scope>NUCLEOTIDE SEQUENCE [LARGE SCALE GENOMIC DNA]</scope>
    <source>
        <strain evidence="2">cv. CVL-1</strain>
        <tissue evidence="1">Whole seedling</tissue>
    </source>
</reference>
<dbReference type="Proteomes" id="UP000188268">
    <property type="component" value="Unassembled WGS sequence"/>
</dbReference>
<accession>A0A1R3H674</accession>
<sequence>MDRADPVSPPAEKQKNLVPGDVLIRASNLDDGKVLFGWYILNVEEGTIISTLMRMPPEARGGSTAVACSNQIYVLGGFCNLDPTCPDGKPSIFKNLGRWKSLSPPPPPLVEGSKSYPVVLDSALRRILVHFKSNDSLYAYYVDKNNWRLLKGGFGGWTKSVSSVIVDNVLYTLSTYGGRDFFFFPQSDETSLLLLAAYDWGIDLSKKPTSSLVAYDLAENKPLPTRWLSRFKGYAPGTTHLVHTGGSNLCLVWHSVSRHSLEYIRFRVTRVSGEVHAIGESESETSPIEANVCQISLL</sequence>
<name>A0A1R3H674_COCAP</name>
<dbReference type="SUPFAM" id="SSF117281">
    <property type="entry name" value="Kelch motif"/>
    <property type="match status" value="1"/>
</dbReference>
<dbReference type="OMA" id="IRFNIWS"/>
<keyword evidence="2" id="KW-1185">Reference proteome</keyword>
<organism evidence="1 2">
    <name type="scientific">Corchorus capsularis</name>
    <name type="common">Jute</name>
    <dbReference type="NCBI Taxonomy" id="210143"/>
    <lineage>
        <taxon>Eukaryota</taxon>
        <taxon>Viridiplantae</taxon>
        <taxon>Streptophyta</taxon>
        <taxon>Embryophyta</taxon>
        <taxon>Tracheophyta</taxon>
        <taxon>Spermatophyta</taxon>
        <taxon>Magnoliopsida</taxon>
        <taxon>eudicotyledons</taxon>
        <taxon>Gunneridae</taxon>
        <taxon>Pentapetalae</taxon>
        <taxon>rosids</taxon>
        <taxon>malvids</taxon>
        <taxon>Malvales</taxon>
        <taxon>Malvaceae</taxon>
        <taxon>Grewioideae</taxon>
        <taxon>Apeibeae</taxon>
        <taxon>Corchorus</taxon>
    </lineage>
</organism>
<proteinExistence type="predicted"/>
<dbReference type="EMBL" id="AWWV01012591">
    <property type="protein sequence ID" value="OMO65868.1"/>
    <property type="molecule type" value="Genomic_DNA"/>
</dbReference>
<dbReference type="AlphaFoldDB" id="A0A1R3H674"/>
<dbReference type="InterPro" id="IPR015915">
    <property type="entry name" value="Kelch-typ_b-propeller"/>
</dbReference>
<gene>
    <name evidence="1" type="ORF">CCACVL1_21363</name>
</gene>
<evidence type="ECO:0000313" key="2">
    <source>
        <dbReference type="Proteomes" id="UP000188268"/>
    </source>
</evidence>
<dbReference type="Gramene" id="OMO65868">
    <property type="protein sequence ID" value="OMO65868"/>
    <property type="gene ID" value="CCACVL1_21363"/>
</dbReference>
<comment type="caution">
    <text evidence="1">The sequence shown here is derived from an EMBL/GenBank/DDBJ whole genome shotgun (WGS) entry which is preliminary data.</text>
</comment>
<protein>
    <submittedName>
        <fullName evidence="1">Galactose oxidase, beta-propeller</fullName>
    </submittedName>
</protein>
<dbReference type="OrthoDB" id="1716015at2759"/>